<dbReference type="EMBL" id="JAMLDX010000032">
    <property type="protein sequence ID" value="MCP3733107.1"/>
    <property type="molecule type" value="Genomic_DNA"/>
</dbReference>
<protein>
    <submittedName>
        <fullName evidence="1">Uncharacterized protein</fullName>
    </submittedName>
</protein>
<sequence>MIDEREIWACAHQLMKQHGVDAWFVASQRADALLAEGKMEGHHTFLRILERIRQLEQMLPEGAVH</sequence>
<dbReference type="RefSeq" id="WP_254297193.1">
    <property type="nucleotide sequence ID" value="NZ_JAMLDX010000032.1"/>
</dbReference>
<comment type="caution">
    <text evidence="1">The sequence shown here is derived from an EMBL/GenBank/DDBJ whole genome shotgun (WGS) entry which is preliminary data.</text>
</comment>
<proteinExistence type="predicted"/>
<gene>
    <name evidence="1" type="ORF">M9978_22120</name>
</gene>
<dbReference type="Proteomes" id="UP001139451">
    <property type="component" value="Unassembled WGS sequence"/>
</dbReference>
<reference evidence="1" key="1">
    <citation type="submission" date="2022-05" db="EMBL/GenBank/DDBJ databases">
        <title>Sphingomonas sp. strain MG17 Genome sequencing and assembly.</title>
        <authorList>
            <person name="Kim I."/>
        </authorList>
    </citation>
    <scope>NUCLEOTIDE SEQUENCE</scope>
    <source>
        <strain evidence="1">MG17</strain>
    </source>
</reference>
<organism evidence="1 2">
    <name type="scientific">Sphingomonas tagetis</name>
    <dbReference type="NCBI Taxonomy" id="2949092"/>
    <lineage>
        <taxon>Bacteria</taxon>
        <taxon>Pseudomonadati</taxon>
        <taxon>Pseudomonadota</taxon>
        <taxon>Alphaproteobacteria</taxon>
        <taxon>Sphingomonadales</taxon>
        <taxon>Sphingomonadaceae</taxon>
        <taxon>Sphingomonas</taxon>
    </lineage>
</organism>
<accession>A0A9X2KNS0</accession>
<dbReference type="AlphaFoldDB" id="A0A9X2KNS0"/>
<evidence type="ECO:0000313" key="1">
    <source>
        <dbReference type="EMBL" id="MCP3733107.1"/>
    </source>
</evidence>
<keyword evidence="2" id="KW-1185">Reference proteome</keyword>
<evidence type="ECO:0000313" key="2">
    <source>
        <dbReference type="Proteomes" id="UP001139451"/>
    </source>
</evidence>
<name>A0A9X2KNS0_9SPHN</name>